<comment type="caution">
    <text evidence="12">The sequence shown here is derived from an EMBL/GenBank/DDBJ whole genome shotgun (WGS) entry which is preliminary data.</text>
</comment>
<feature type="region of interest" description="Disordered" evidence="10">
    <location>
        <begin position="89"/>
        <end position="108"/>
    </location>
</feature>
<dbReference type="AlphaFoldDB" id="A0ABD0JFH8"/>
<keyword evidence="13" id="KW-1185">Reference proteome</keyword>
<feature type="compositionally biased region" description="Polar residues" evidence="10">
    <location>
        <begin position="194"/>
        <end position="211"/>
    </location>
</feature>
<evidence type="ECO:0000256" key="6">
    <source>
        <dbReference type="ARBA" id="ARBA00022990"/>
    </source>
</evidence>
<dbReference type="CDD" id="cd13170">
    <property type="entry name" value="RanBD_NUP50"/>
    <property type="match status" value="1"/>
</dbReference>
<evidence type="ECO:0000256" key="2">
    <source>
        <dbReference type="ARBA" id="ARBA00022448"/>
    </source>
</evidence>
<evidence type="ECO:0000256" key="1">
    <source>
        <dbReference type="ARBA" id="ARBA00004567"/>
    </source>
</evidence>
<sequence length="435" mass="46235">MPKRNATTELTDRNWDQEDEVEEAGTFNLADEEELKKRPKLKARRTVNTEGGRTGGGLFSGFALTPVGSMATPSSGSGLLFGTATTAQTKSNGSAQNSQMNGKDSKDNPEYLRQLKTLNNNILAWIQKHVGENPYCILTPSFRDYEKHLRDLEEKYGVHASGTTGNVPRTAEEPQKPAVSLSGSASQPAKGVSFGQSKPDTNDNTSMNSMMKASGSAEKKESKAPAFGGFSFGQSTNGSLLSQGGSFGGSSLAGSSLAGSSFGASGSSFGGLSQKPFSFASQASAGSSGTSQSQSQGEGQGAEDEEYVPPKPEVREIKEDGAVYTKRCKLFYQRDGQWVDRGVGNLHLKPTDGGRTQLIVRADTNLGNILLNILLSSTLPTKKQGKNNVFLVCVPNPPINQKDDSSAPVPMLIRVKTSEDADELLAKLEECKESG</sequence>
<evidence type="ECO:0000256" key="4">
    <source>
        <dbReference type="ARBA" id="ARBA00022816"/>
    </source>
</evidence>
<dbReference type="InterPro" id="IPR011993">
    <property type="entry name" value="PH-like_dom_sf"/>
</dbReference>
<dbReference type="GO" id="GO:0015031">
    <property type="term" value="P:protein transport"/>
    <property type="evidence" value="ECO:0007669"/>
    <property type="project" value="UniProtKB-KW"/>
</dbReference>
<feature type="compositionally biased region" description="Polar residues" evidence="10">
    <location>
        <begin position="89"/>
        <end position="102"/>
    </location>
</feature>
<evidence type="ECO:0000256" key="3">
    <source>
        <dbReference type="ARBA" id="ARBA00022737"/>
    </source>
</evidence>
<evidence type="ECO:0000313" key="12">
    <source>
        <dbReference type="EMBL" id="KAK7471733.1"/>
    </source>
</evidence>
<evidence type="ECO:0000256" key="7">
    <source>
        <dbReference type="ARBA" id="ARBA00023010"/>
    </source>
</evidence>
<feature type="region of interest" description="Disordered" evidence="10">
    <location>
        <begin position="281"/>
        <end position="316"/>
    </location>
</feature>
<keyword evidence="3" id="KW-0677">Repeat</keyword>
<keyword evidence="2" id="KW-0813">Transport</keyword>
<evidence type="ECO:0000256" key="9">
    <source>
        <dbReference type="ARBA" id="ARBA00023242"/>
    </source>
</evidence>
<dbReference type="Pfam" id="PF08911">
    <property type="entry name" value="NUP50"/>
    <property type="match status" value="1"/>
</dbReference>
<dbReference type="EMBL" id="JACVVK020000480">
    <property type="protein sequence ID" value="KAK7471733.1"/>
    <property type="molecule type" value="Genomic_DNA"/>
</dbReference>
<dbReference type="PANTHER" id="PTHR23138">
    <property type="entry name" value="RAN BINDING PROTEIN"/>
    <property type="match status" value="1"/>
</dbReference>
<evidence type="ECO:0000256" key="10">
    <source>
        <dbReference type="SAM" id="MobiDB-lite"/>
    </source>
</evidence>
<accession>A0ABD0JFH8</accession>
<dbReference type="Proteomes" id="UP001519460">
    <property type="component" value="Unassembled WGS sequence"/>
</dbReference>
<keyword evidence="7" id="KW-0811">Translocation</keyword>
<protein>
    <recommendedName>
        <fullName evidence="11">RanBD1 domain-containing protein</fullName>
    </recommendedName>
</protein>
<evidence type="ECO:0000256" key="5">
    <source>
        <dbReference type="ARBA" id="ARBA00022927"/>
    </source>
</evidence>
<keyword evidence="4" id="KW-0509">mRNA transport</keyword>
<keyword evidence="5" id="KW-0653">Protein transport</keyword>
<dbReference type="InterPro" id="IPR015007">
    <property type="entry name" value="NUP2/50/61"/>
</dbReference>
<dbReference type="GO" id="GO:0005643">
    <property type="term" value="C:nuclear pore"/>
    <property type="evidence" value="ECO:0007669"/>
    <property type="project" value="UniProtKB-SubCell"/>
</dbReference>
<proteinExistence type="predicted"/>
<evidence type="ECO:0000256" key="8">
    <source>
        <dbReference type="ARBA" id="ARBA00023132"/>
    </source>
</evidence>
<dbReference type="SMART" id="SM00160">
    <property type="entry name" value="RanBD"/>
    <property type="match status" value="1"/>
</dbReference>
<feature type="domain" description="RanBD1" evidence="11">
    <location>
        <begin position="318"/>
        <end position="435"/>
    </location>
</feature>
<dbReference type="InterPro" id="IPR000156">
    <property type="entry name" value="Ran_bind_dom"/>
</dbReference>
<gene>
    <name evidence="12" type="ORF">BaRGS_00035615</name>
</gene>
<feature type="compositionally biased region" description="Low complexity" evidence="10">
    <location>
        <begin position="281"/>
        <end position="297"/>
    </location>
</feature>
<keyword evidence="8" id="KW-0906">Nuclear pore complex</keyword>
<evidence type="ECO:0000259" key="11">
    <source>
        <dbReference type="PROSITE" id="PS50196"/>
    </source>
</evidence>
<keyword evidence="6" id="KW-0007">Acetylation</keyword>
<dbReference type="SUPFAM" id="SSF50729">
    <property type="entry name" value="PH domain-like"/>
    <property type="match status" value="1"/>
</dbReference>
<name>A0ABD0JFH8_9CAEN</name>
<keyword evidence="9" id="KW-0539">Nucleus</keyword>
<evidence type="ECO:0000313" key="13">
    <source>
        <dbReference type="Proteomes" id="UP001519460"/>
    </source>
</evidence>
<dbReference type="GO" id="GO:0051028">
    <property type="term" value="P:mRNA transport"/>
    <property type="evidence" value="ECO:0007669"/>
    <property type="project" value="UniProtKB-KW"/>
</dbReference>
<dbReference type="PANTHER" id="PTHR23138:SF141">
    <property type="entry name" value="NUCLEAR PORE COMPLEX PROTEIN NUP50"/>
    <property type="match status" value="1"/>
</dbReference>
<reference evidence="12 13" key="1">
    <citation type="journal article" date="2023" name="Sci. Data">
        <title>Genome assembly of the Korean intertidal mud-creeper Batillaria attramentaria.</title>
        <authorList>
            <person name="Patra A.K."/>
            <person name="Ho P.T."/>
            <person name="Jun S."/>
            <person name="Lee S.J."/>
            <person name="Kim Y."/>
            <person name="Won Y.J."/>
        </authorList>
    </citation>
    <scope>NUCLEOTIDE SEQUENCE [LARGE SCALE GENOMIC DNA]</scope>
    <source>
        <strain evidence="12">Wonlab-2016</strain>
    </source>
</reference>
<feature type="region of interest" description="Disordered" evidence="10">
    <location>
        <begin position="157"/>
        <end position="223"/>
    </location>
</feature>
<comment type="subcellular location">
    <subcellularLocation>
        <location evidence="1">Nucleus</location>
        <location evidence="1">Nuclear pore complex</location>
    </subcellularLocation>
</comment>
<dbReference type="PROSITE" id="PS50196">
    <property type="entry name" value="RANBD1"/>
    <property type="match status" value="1"/>
</dbReference>
<organism evidence="12 13">
    <name type="scientific">Batillaria attramentaria</name>
    <dbReference type="NCBI Taxonomy" id="370345"/>
    <lineage>
        <taxon>Eukaryota</taxon>
        <taxon>Metazoa</taxon>
        <taxon>Spiralia</taxon>
        <taxon>Lophotrochozoa</taxon>
        <taxon>Mollusca</taxon>
        <taxon>Gastropoda</taxon>
        <taxon>Caenogastropoda</taxon>
        <taxon>Sorbeoconcha</taxon>
        <taxon>Cerithioidea</taxon>
        <taxon>Batillariidae</taxon>
        <taxon>Batillaria</taxon>
    </lineage>
</organism>
<dbReference type="Gene3D" id="2.30.29.30">
    <property type="entry name" value="Pleckstrin-homology domain (PH domain)/Phosphotyrosine-binding domain (PTB)"/>
    <property type="match status" value="1"/>
</dbReference>
<feature type="region of interest" description="Disordered" evidence="10">
    <location>
        <begin position="1"/>
        <end position="22"/>
    </location>
</feature>
<dbReference type="InterPro" id="IPR045255">
    <property type="entry name" value="RanBP1-like"/>
</dbReference>
<dbReference type="Pfam" id="PF00638">
    <property type="entry name" value="Ran_BP1"/>
    <property type="match status" value="1"/>
</dbReference>